<dbReference type="EMBL" id="CAJNOU010009849">
    <property type="protein sequence ID" value="CAF1549240.1"/>
    <property type="molecule type" value="Genomic_DNA"/>
</dbReference>
<evidence type="ECO:0000313" key="2">
    <source>
        <dbReference type="EMBL" id="CAF4238350.1"/>
    </source>
</evidence>
<evidence type="ECO:0000313" key="3">
    <source>
        <dbReference type="Proteomes" id="UP000663889"/>
    </source>
</evidence>
<dbReference type="Proteomes" id="UP000663889">
    <property type="component" value="Unassembled WGS sequence"/>
</dbReference>
<sequence length="82" mass="9024">LFIAFTIHIETPEAEKTSSTAPISLENSEFGLNATKSTPPKSTDLLHNNKQKLSFISGKRRGSSEKTIASHLTRSKITKIKI</sequence>
<proteinExistence type="predicted"/>
<name>A0A815X3U6_9BILA</name>
<reference evidence="1" key="1">
    <citation type="submission" date="2021-02" db="EMBL/GenBank/DDBJ databases">
        <authorList>
            <person name="Nowell W R."/>
        </authorList>
    </citation>
    <scope>NUCLEOTIDE SEQUENCE</scope>
</reference>
<evidence type="ECO:0000313" key="1">
    <source>
        <dbReference type="EMBL" id="CAF1549240.1"/>
    </source>
</evidence>
<protein>
    <submittedName>
        <fullName evidence="1">Uncharacterized protein</fullName>
    </submittedName>
</protein>
<dbReference type="AlphaFoldDB" id="A0A815X3U6"/>
<dbReference type="EMBL" id="CAJOBE010020681">
    <property type="protein sequence ID" value="CAF4238350.1"/>
    <property type="molecule type" value="Genomic_DNA"/>
</dbReference>
<feature type="non-terminal residue" evidence="1">
    <location>
        <position position="1"/>
    </location>
</feature>
<organism evidence="1 3">
    <name type="scientific">Rotaria sordida</name>
    <dbReference type="NCBI Taxonomy" id="392033"/>
    <lineage>
        <taxon>Eukaryota</taxon>
        <taxon>Metazoa</taxon>
        <taxon>Spiralia</taxon>
        <taxon>Gnathifera</taxon>
        <taxon>Rotifera</taxon>
        <taxon>Eurotatoria</taxon>
        <taxon>Bdelloidea</taxon>
        <taxon>Philodinida</taxon>
        <taxon>Philodinidae</taxon>
        <taxon>Rotaria</taxon>
    </lineage>
</organism>
<comment type="caution">
    <text evidence="1">The sequence shown here is derived from an EMBL/GenBank/DDBJ whole genome shotgun (WGS) entry which is preliminary data.</text>
</comment>
<gene>
    <name evidence="2" type="ORF">FNK824_LOCUS38044</name>
    <name evidence="1" type="ORF">SEV965_LOCUS38603</name>
</gene>
<accession>A0A815X3U6</accession>
<dbReference type="Proteomes" id="UP000663874">
    <property type="component" value="Unassembled WGS sequence"/>
</dbReference>